<dbReference type="RefSeq" id="WP_261591237.1">
    <property type="nucleotide sequence ID" value="NZ_CAMAPD010000001.1"/>
</dbReference>
<reference evidence="1 2" key="1">
    <citation type="submission" date="2022-07" db="EMBL/GenBank/DDBJ databases">
        <authorList>
            <person name="Criscuolo A."/>
        </authorList>
    </citation>
    <scope>NUCLEOTIDE SEQUENCE [LARGE SCALE GENOMIC DNA]</scope>
    <source>
        <strain evidence="2">CIP 111951</strain>
    </source>
</reference>
<comment type="caution">
    <text evidence="1">The sequence shown here is derived from an EMBL/GenBank/DDBJ whole genome shotgun (WGS) entry which is preliminary data.</text>
</comment>
<name>A0ABN8UJ63_9GAMM</name>
<proteinExistence type="predicted"/>
<evidence type="ECO:0000313" key="1">
    <source>
        <dbReference type="EMBL" id="CAH9049773.1"/>
    </source>
</evidence>
<organism evidence="1 2">
    <name type="scientific">Pseudoalteromonas holothuriae</name>
    <dbReference type="NCBI Taxonomy" id="2963714"/>
    <lineage>
        <taxon>Bacteria</taxon>
        <taxon>Pseudomonadati</taxon>
        <taxon>Pseudomonadota</taxon>
        <taxon>Gammaproteobacteria</taxon>
        <taxon>Alteromonadales</taxon>
        <taxon>Pseudoalteromonadaceae</taxon>
        <taxon>Pseudoalteromonas</taxon>
    </lineage>
</organism>
<evidence type="ECO:0008006" key="3">
    <source>
        <dbReference type="Google" id="ProtNLM"/>
    </source>
</evidence>
<evidence type="ECO:0000313" key="2">
    <source>
        <dbReference type="Proteomes" id="UP001152485"/>
    </source>
</evidence>
<accession>A0ABN8UJ63</accession>
<gene>
    <name evidence="1" type="ORF">PSECIP111951_00028</name>
</gene>
<dbReference type="Proteomes" id="UP001152485">
    <property type="component" value="Unassembled WGS sequence"/>
</dbReference>
<protein>
    <recommendedName>
        <fullName evidence="3">ApeA N-terminal domain-containing protein</fullName>
    </recommendedName>
</protein>
<dbReference type="EMBL" id="CAMAPD010000001">
    <property type="protein sequence ID" value="CAH9049773.1"/>
    <property type="molecule type" value="Genomic_DNA"/>
</dbReference>
<sequence length="248" mass="28190">MGSLDSWGTEFKKIGWFIPPYVTKGEINNILGANIKNEADFTQLELENILSPIYSENNLANLFIEKYSKTPFIKDYINILDNGIEAHFMGLHYSAVATLIPVIEGASRKLAIKRGVHNDHLKPTIRNICKSCKVEVVSKKLGAYEEVESMIDSFEFFLVNNFYLKSSKYPHEDKTNRHGIVHGSFDDSDYGTAINFYKTIAAINSLCFLAEIDAGLSWFPPNDSEEAYKKAMYYSLCNKFSTLRDQYS</sequence>